<dbReference type="RefSeq" id="WP_170756312.1">
    <property type="nucleotide sequence ID" value="NZ_FLRA01000001.1"/>
</dbReference>
<gene>
    <name evidence="1" type="ORF">MGA5115_00116</name>
    <name evidence="2" type="ORF">MGA5116_01677</name>
</gene>
<reference evidence="1 4" key="1">
    <citation type="submission" date="2016-06" db="EMBL/GenBank/DDBJ databases">
        <authorList>
            <person name="Kjaerup R.B."/>
            <person name="Dalgaard T.S."/>
            <person name="Juul-Madsen H.R."/>
        </authorList>
    </citation>
    <scope>NUCLEOTIDE SEQUENCE [LARGE SCALE GENOMIC DNA]</scope>
    <source>
        <strain evidence="1 4">CECT 5115</strain>
    </source>
</reference>
<evidence type="ECO:0000313" key="4">
    <source>
        <dbReference type="Proteomes" id="UP000092871"/>
    </source>
</evidence>
<dbReference type="EMBL" id="FLRA01000001">
    <property type="protein sequence ID" value="SBT16042.1"/>
    <property type="molecule type" value="Genomic_DNA"/>
</dbReference>
<dbReference type="Proteomes" id="UP000092840">
    <property type="component" value="Unassembled WGS sequence"/>
</dbReference>
<accession>A0A1C3JLG2</accession>
<dbReference type="Proteomes" id="UP000092871">
    <property type="component" value="Unassembled WGS sequence"/>
</dbReference>
<evidence type="ECO:0000313" key="3">
    <source>
        <dbReference type="Proteomes" id="UP000092840"/>
    </source>
</evidence>
<keyword evidence="3" id="KW-1185">Reference proteome</keyword>
<evidence type="ECO:0000313" key="2">
    <source>
        <dbReference type="EMBL" id="SBT21090.1"/>
    </source>
</evidence>
<dbReference type="AlphaFoldDB" id="A0A1C3JLG2"/>
<sequence length="48" mass="5294">MKNGLEFIVSCDTQTTSPVRPVLSSAFIRLVSYRSSTGTFSAFEEYGL</sequence>
<evidence type="ECO:0000313" key="1">
    <source>
        <dbReference type="EMBL" id="SBT16042.1"/>
    </source>
</evidence>
<dbReference type="EMBL" id="FLRB01000011">
    <property type="protein sequence ID" value="SBT21090.1"/>
    <property type="molecule type" value="Genomic_DNA"/>
</dbReference>
<protein>
    <submittedName>
        <fullName evidence="1">Uncharacterized protein</fullName>
    </submittedName>
</protein>
<name>A0A1C3JLG2_9GAMM</name>
<reference evidence="2 3" key="2">
    <citation type="submission" date="2016-06" db="EMBL/GenBank/DDBJ databases">
        <authorList>
            <person name="Rodrigo-Torres L."/>
            <person name="Arahal D.R."/>
        </authorList>
    </citation>
    <scope>NUCLEOTIDE SEQUENCE [LARGE SCALE GENOMIC DNA]</scope>
    <source>
        <strain evidence="2 3">CECT 5116</strain>
    </source>
</reference>
<proteinExistence type="predicted"/>
<organism evidence="1 4">
    <name type="scientific">Marinomonas gallaica</name>
    <dbReference type="NCBI Taxonomy" id="1806667"/>
    <lineage>
        <taxon>Bacteria</taxon>
        <taxon>Pseudomonadati</taxon>
        <taxon>Pseudomonadota</taxon>
        <taxon>Gammaproteobacteria</taxon>
        <taxon>Oceanospirillales</taxon>
        <taxon>Oceanospirillaceae</taxon>
        <taxon>Marinomonas</taxon>
    </lineage>
</organism>